<comment type="subcellular location">
    <subcellularLocation>
        <location evidence="1">Cytoplasm</location>
        <location evidence="1">Cytoskeleton</location>
        <location evidence="1">Cilium axoneme</location>
    </subcellularLocation>
</comment>
<evidence type="ECO:0000256" key="4">
    <source>
        <dbReference type="ARBA" id="ARBA00023273"/>
    </source>
</evidence>
<evidence type="ECO:0000256" key="2">
    <source>
        <dbReference type="ARBA" id="ARBA00022490"/>
    </source>
</evidence>
<proteinExistence type="evidence at transcript level"/>
<gene>
    <name evidence="9" type="primary">Fam166b</name>
</gene>
<evidence type="ECO:0000256" key="3">
    <source>
        <dbReference type="ARBA" id="ARBA00023212"/>
    </source>
</evidence>
<comment type="similarity">
    <text evidence="6">Belongs to the CIMIP2 family.</text>
</comment>
<reference evidence="9" key="1">
    <citation type="submission" date="2020-04" db="EMBL/GenBank/DDBJ databases">
        <authorList>
            <person name="Neveu A P."/>
        </authorList>
    </citation>
    <scope>NUCLEOTIDE SEQUENCE</scope>
    <source>
        <tissue evidence="9">Whole embryo</tissue>
    </source>
</reference>
<dbReference type="AlphaFoldDB" id="A0A6F9DD85"/>
<protein>
    <recommendedName>
        <fullName evidence="7">Ciliary microtubule inner protein 2B</fullName>
    </recommendedName>
</protein>
<keyword evidence="3" id="KW-0206">Cytoskeleton</keyword>
<dbReference type="PANTHER" id="PTHR22146">
    <property type="entry name" value="CAT EYE SYNDROME CRITICAL REGION PROTEIN 6"/>
    <property type="match status" value="1"/>
</dbReference>
<evidence type="ECO:0000256" key="6">
    <source>
        <dbReference type="ARBA" id="ARBA00035661"/>
    </source>
</evidence>
<name>A0A6F9DD85_9ASCI</name>
<evidence type="ECO:0000256" key="7">
    <source>
        <dbReference type="ARBA" id="ARBA00041163"/>
    </source>
</evidence>
<keyword evidence="2" id="KW-0963">Cytoplasm</keyword>
<keyword evidence="4" id="KW-0966">Cell projection</keyword>
<dbReference type="GO" id="GO:0015630">
    <property type="term" value="C:microtubule cytoskeleton"/>
    <property type="evidence" value="ECO:0007669"/>
    <property type="project" value="UniProtKB-ARBA"/>
</dbReference>
<feature type="domain" description="Ciliary microtubule inner protein 2A-C-like" evidence="8">
    <location>
        <begin position="156"/>
        <end position="184"/>
    </location>
</feature>
<dbReference type="Pfam" id="PF10629">
    <property type="entry name" value="CMI2B-like"/>
    <property type="match status" value="2"/>
</dbReference>
<feature type="domain" description="Ciliary microtubule inner protein 2A-C-like" evidence="8">
    <location>
        <begin position="85"/>
        <end position="124"/>
    </location>
</feature>
<dbReference type="PANTHER" id="PTHR22146:SF8">
    <property type="entry name" value="PROTEIN FAM166B"/>
    <property type="match status" value="1"/>
</dbReference>
<dbReference type="EMBL" id="LR785023">
    <property type="protein sequence ID" value="CAB3244353.1"/>
    <property type="molecule type" value="mRNA"/>
</dbReference>
<evidence type="ECO:0000313" key="9">
    <source>
        <dbReference type="EMBL" id="CAB3244353.1"/>
    </source>
</evidence>
<organism evidence="9">
    <name type="scientific">Phallusia mammillata</name>
    <dbReference type="NCBI Taxonomy" id="59560"/>
    <lineage>
        <taxon>Eukaryota</taxon>
        <taxon>Metazoa</taxon>
        <taxon>Chordata</taxon>
        <taxon>Tunicata</taxon>
        <taxon>Ascidiacea</taxon>
        <taxon>Phlebobranchia</taxon>
        <taxon>Ascidiidae</taxon>
        <taxon>Phallusia</taxon>
    </lineage>
</organism>
<sequence length="194" mass="22202">MVPGYTGYIPKHEDHFGTRYAENCKNAIDDFARDMNTSKDRRKQLTRQPPKTPVRVEAKPYVSLNQVQHSVSPYFMNINNPAKTFMPGYTGFIPRARSRFAMDYPNLTREALVDFTQRQQHLKKLDKKPVVLNQQCEKSNASSPGCKQAIYINGGLLPHYTGYLPGHKFRFGDTFGTSSRYFHAAANRRSTTAY</sequence>
<comment type="function">
    <text evidence="5">Microtubule inner protein (MIP) part of the dynein-decorated doublet microtubules (DMTs) in cilia axoneme, which is required for motile cilia beating.</text>
</comment>
<evidence type="ECO:0000259" key="8">
    <source>
        <dbReference type="Pfam" id="PF10629"/>
    </source>
</evidence>
<dbReference type="InterPro" id="IPR018902">
    <property type="entry name" value="CMI2A-C-like_dom"/>
</dbReference>
<accession>A0A6F9DD85</accession>
<evidence type="ECO:0000256" key="1">
    <source>
        <dbReference type="ARBA" id="ARBA00004430"/>
    </source>
</evidence>
<dbReference type="GO" id="GO:0005930">
    <property type="term" value="C:axoneme"/>
    <property type="evidence" value="ECO:0007669"/>
    <property type="project" value="UniProtKB-SubCell"/>
</dbReference>
<evidence type="ECO:0000256" key="5">
    <source>
        <dbReference type="ARBA" id="ARBA00035003"/>
    </source>
</evidence>